<keyword evidence="8" id="KW-1185">Reference proteome</keyword>
<comment type="similarity">
    <text evidence="1">Belongs to the ABC transporter superfamily.</text>
</comment>
<dbReference type="PANTHER" id="PTHR43335:SF4">
    <property type="entry name" value="ABC TRANSPORTER, ATP-BINDING PROTEIN"/>
    <property type="match status" value="1"/>
</dbReference>
<gene>
    <name evidence="7" type="ORF">ABB07_26060</name>
</gene>
<dbReference type="PANTHER" id="PTHR43335">
    <property type="entry name" value="ABC TRANSPORTER, ATP-BINDING PROTEIN"/>
    <property type="match status" value="1"/>
</dbReference>
<keyword evidence="3" id="KW-0547">Nucleotide-binding</keyword>
<dbReference type="SUPFAM" id="SSF52540">
    <property type="entry name" value="P-loop containing nucleoside triphosphate hydrolases"/>
    <property type="match status" value="1"/>
</dbReference>
<evidence type="ECO:0000256" key="5">
    <source>
        <dbReference type="SAM" id="MobiDB-lite"/>
    </source>
</evidence>
<reference evidence="7 8" key="1">
    <citation type="journal article" date="2015" name="ISME J.">
        <title>Draft Genome Sequence of Streptomyces incarnatus NRRL8089, which Produces the Nucleoside Antibiotic Sinefungin.</title>
        <authorList>
            <person name="Oshima K."/>
            <person name="Hattori M."/>
            <person name="Shimizu H."/>
            <person name="Fukuda K."/>
            <person name="Nemoto M."/>
            <person name="Inagaki K."/>
            <person name="Tamura T."/>
        </authorList>
    </citation>
    <scope>NUCLEOTIDE SEQUENCE [LARGE SCALE GENOMIC DNA]</scope>
    <source>
        <strain evidence="7 8">NRRL 8089</strain>
    </source>
</reference>
<evidence type="ECO:0000256" key="2">
    <source>
        <dbReference type="ARBA" id="ARBA00022448"/>
    </source>
</evidence>
<dbReference type="PROSITE" id="PS50893">
    <property type="entry name" value="ABC_TRANSPORTER_2"/>
    <property type="match status" value="1"/>
</dbReference>
<feature type="compositionally biased region" description="Low complexity" evidence="5">
    <location>
        <begin position="1"/>
        <end position="17"/>
    </location>
</feature>
<dbReference type="Pfam" id="PF00005">
    <property type="entry name" value="ABC_tran"/>
    <property type="match status" value="1"/>
</dbReference>
<organism evidence="7 8">
    <name type="scientific">Streptomyces incarnatus</name>
    <dbReference type="NCBI Taxonomy" id="665007"/>
    <lineage>
        <taxon>Bacteria</taxon>
        <taxon>Bacillati</taxon>
        <taxon>Actinomycetota</taxon>
        <taxon>Actinomycetes</taxon>
        <taxon>Kitasatosporales</taxon>
        <taxon>Streptomycetaceae</taxon>
        <taxon>Streptomyces</taxon>
    </lineage>
</organism>
<evidence type="ECO:0000256" key="1">
    <source>
        <dbReference type="ARBA" id="ARBA00005417"/>
    </source>
</evidence>
<evidence type="ECO:0000313" key="8">
    <source>
        <dbReference type="Proteomes" id="UP000035366"/>
    </source>
</evidence>
<keyword evidence="2" id="KW-0813">Transport</keyword>
<name>A0ABM5TQM5_9ACTN</name>
<proteinExistence type="inferred from homology"/>
<evidence type="ECO:0000313" key="7">
    <source>
        <dbReference type="EMBL" id="AKJ13367.1"/>
    </source>
</evidence>
<dbReference type="RefSeq" id="WP_208901038.1">
    <property type="nucleotide sequence ID" value="NZ_CP011497.1"/>
</dbReference>
<evidence type="ECO:0000259" key="6">
    <source>
        <dbReference type="PROSITE" id="PS50893"/>
    </source>
</evidence>
<keyword evidence="4" id="KW-0067">ATP-binding</keyword>
<protein>
    <recommendedName>
        <fullName evidence="6">ABC transporter domain-containing protein</fullName>
    </recommendedName>
</protein>
<sequence length="321" mass="34118">MTSAIPRPRPADASAAPPADPAVHVTGLRRAYEGRAALRHLDLTVPAGSLTALVGPNGSGKTTTMRILLGLDRPDAGSGTVLGAPLTRPARYLPAVGALIEQPALYPRLTGRTNLKVLAELAGCGDDSIRRALRLTGMEEQADRRVAAYSLGMRQRLGIAAALLTEPRLLILDEPTNGLDPVGTAQLRTLLRGLTSDGITVLISSHQLNELDALCDHFVFLHQGATRFQGDRDALAACRQPVAETAPERTDQLAPLTEAFEAAGYRVRREADRLLVDAPPDQAGALNRVAAAQGITLAHLAVRHPTLEEAFFSVLGQEPQC</sequence>
<dbReference type="InterPro" id="IPR003439">
    <property type="entry name" value="ABC_transporter-like_ATP-bd"/>
</dbReference>
<feature type="region of interest" description="Disordered" evidence="5">
    <location>
        <begin position="1"/>
        <end position="21"/>
    </location>
</feature>
<accession>A0ABM5TQM5</accession>
<evidence type="ECO:0000256" key="4">
    <source>
        <dbReference type="ARBA" id="ARBA00022840"/>
    </source>
</evidence>
<evidence type="ECO:0000256" key="3">
    <source>
        <dbReference type="ARBA" id="ARBA00022741"/>
    </source>
</evidence>
<dbReference type="SMART" id="SM00382">
    <property type="entry name" value="AAA"/>
    <property type="match status" value="1"/>
</dbReference>
<dbReference type="InterPro" id="IPR017871">
    <property type="entry name" value="ABC_transporter-like_CS"/>
</dbReference>
<dbReference type="EMBL" id="CP011497">
    <property type="protein sequence ID" value="AKJ13367.1"/>
    <property type="molecule type" value="Genomic_DNA"/>
</dbReference>
<dbReference type="Proteomes" id="UP000035366">
    <property type="component" value="Chromosome"/>
</dbReference>
<dbReference type="InterPro" id="IPR003593">
    <property type="entry name" value="AAA+_ATPase"/>
</dbReference>
<dbReference type="PROSITE" id="PS00211">
    <property type="entry name" value="ABC_TRANSPORTER_1"/>
    <property type="match status" value="1"/>
</dbReference>
<dbReference type="InterPro" id="IPR027417">
    <property type="entry name" value="P-loop_NTPase"/>
</dbReference>
<dbReference type="Gene3D" id="3.40.50.300">
    <property type="entry name" value="P-loop containing nucleotide triphosphate hydrolases"/>
    <property type="match status" value="1"/>
</dbReference>
<feature type="domain" description="ABC transporter" evidence="6">
    <location>
        <begin position="23"/>
        <end position="248"/>
    </location>
</feature>